<protein>
    <recommendedName>
        <fullName evidence="2">PGG domain-containing protein</fullName>
    </recommendedName>
</protein>
<dbReference type="PANTHER" id="PTHR24177">
    <property type="entry name" value="CASKIN"/>
    <property type="match status" value="1"/>
</dbReference>
<dbReference type="Pfam" id="PF13962">
    <property type="entry name" value="PGG"/>
    <property type="match status" value="1"/>
</dbReference>
<dbReference type="Proteomes" id="UP001054252">
    <property type="component" value="Unassembled WGS sequence"/>
</dbReference>
<evidence type="ECO:0000256" key="1">
    <source>
        <dbReference type="SAM" id="Phobius"/>
    </source>
</evidence>
<keyword evidence="4" id="KW-1185">Reference proteome</keyword>
<dbReference type="InterPro" id="IPR036770">
    <property type="entry name" value="Ankyrin_rpt-contain_sf"/>
</dbReference>
<keyword evidence="1" id="KW-1133">Transmembrane helix</keyword>
<feature type="transmembrane region" description="Helical" evidence="1">
    <location>
        <begin position="654"/>
        <end position="677"/>
    </location>
</feature>
<dbReference type="Gene3D" id="1.25.40.20">
    <property type="entry name" value="Ankyrin repeat-containing domain"/>
    <property type="match status" value="2"/>
</dbReference>
<feature type="transmembrane region" description="Helical" evidence="1">
    <location>
        <begin position="620"/>
        <end position="642"/>
    </location>
</feature>
<dbReference type="EMBL" id="BPVZ01000004">
    <property type="protein sequence ID" value="GKU89908.1"/>
    <property type="molecule type" value="Genomic_DNA"/>
</dbReference>
<dbReference type="AlphaFoldDB" id="A0AAV5HVY1"/>
<feature type="domain" description="PGG" evidence="2">
    <location>
        <begin position="531"/>
        <end position="642"/>
    </location>
</feature>
<dbReference type="SMART" id="SM00248">
    <property type="entry name" value="ANK"/>
    <property type="match status" value="5"/>
</dbReference>
<dbReference type="PANTHER" id="PTHR24177:SF215">
    <property type="entry name" value="PGG DOMAIN-CONTAINING PROTEIN"/>
    <property type="match status" value="1"/>
</dbReference>
<dbReference type="SUPFAM" id="SSF48403">
    <property type="entry name" value="Ankyrin repeat"/>
    <property type="match status" value="2"/>
</dbReference>
<gene>
    <name evidence="3" type="ORF">SLEP1_g3980</name>
</gene>
<evidence type="ECO:0000313" key="4">
    <source>
        <dbReference type="Proteomes" id="UP001054252"/>
    </source>
</evidence>
<proteinExistence type="predicted"/>
<dbReference type="InterPro" id="IPR026961">
    <property type="entry name" value="PGG_dom"/>
</dbReference>
<reference evidence="3 4" key="1">
    <citation type="journal article" date="2021" name="Commun. Biol.">
        <title>The genome of Shorea leprosula (Dipterocarpaceae) highlights the ecological relevance of drought in aseasonal tropical rainforests.</title>
        <authorList>
            <person name="Ng K.K.S."/>
            <person name="Kobayashi M.J."/>
            <person name="Fawcett J.A."/>
            <person name="Hatakeyama M."/>
            <person name="Paape T."/>
            <person name="Ng C.H."/>
            <person name="Ang C.C."/>
            <person name="Tnah L.H."/>
            <person name="Lee C.T."/>
            <person name="Nishiyama T."/>
            <person name="Sese J."/>
            <person name="O'Brien M.J."/>
            <person name="Copetti D."/>
            <person name="Mohd Noor M.I."/>
            <person name="Ong R.C."/>
            <person name="Putra M."/>
            <person name="Sireger I.Z."/>
            <person name="Indrioko S."/>
            <person name="Kosugi Y."/>
            <person name="Izuno A."/>
            <person name="Isagi Y."/>
            <person name="Lee S.L."/>
            <person name="Shimizu K.K."/>
        </authorList>
    </citation>
    <scope>NUCLEOTIDE SEQUENCE [LARGE SCALE GENOMIC DNA]</scope>
    <source>
        <strain evidence="3">214</strain>
    </source>
</reference>
<dbReference type="InterPro" id="IPR002110">
    <property type="entry name" value="Ankyrin_rpt"/>
</dbReference>
<evidence type="ECO:0000259" key="2">
    <source>
        <dbReference type="Pfam" id="PF13962"/>
    </source>
</evidence>
<feature type="transmembrane region" description="Helical" evidence="1">
    <location>
        <begin position="575"/>
        <end position="600"/>
    </location>
</feature>
<sequence length="696" mass="78496">MTTEVALVIDEERVEEIREPYVKALGNDWENIKTLYQTKRSALFYPLTPCGDTVFHIAAYMGSIDLLRVLFDMVAMPRKCEVVRMKNNHGNTLLHEVATSNNVEAAKFLAEIAHEGRARMLMDRNNLGETALYRAAAFGNKATVEYLANEVDLQDQGNLQEDHFTRTSDSLSILHIAIMNEKFQTAIWLLNKDPELATKKYSEKTCLHILASMPTAFKSSSSIMYGLEIIYKCMPGNLVYRGETDQDVPSQSTETRMCCLTMIKNICLRMYDDLWMFLAGSTHPNNFLIFFKPPFELGELMGKGRRVKERGWDWIEEIGELKKKHQTAVELAKKLVRMDSCSWREHYNEEGHNNILCFSGDCKKGGEKTGEASSQVECDGTAATIEAAPDTPLIIAGRTGIKEIVEEIINVYPQALEHVTRSGQNILHVVILHRNHIFHCIKSKGEVVKRRLLLGIDNDGDTILHKAACTKHYRGGTTSTAALKLQEELRWFEKVKKRVPAHYTIHLNKDNYTAEELLKDQHKEQLKEAQEWIKNTCQSCSAVAVLVATVVFAAAFTAPGGFTENGRPVFEERPLYSFFTVMDVSGLASSLTSVVLFLSVLTSSLELEDFRCTIPWKLSFGFLFLSFAIANTVLSFTAAIILTVHLKKAWTTTLTYAAAFLPVSVYAIVQFGLYIAYLKTAVTSIFRFVKKLLRGR</sequence>
<evidence type="ECO:0000313" key="3">
    <source>
        <dbReference type="EMBL" id="GKU89908.1"/>
    </source>
</evidence>
<name>A0AAV5HVY1_9ROSI</name>
<comment type="caution">
    <text evidence="3">The sequence shown here is derived from an EMBL/GenBank/DDBJ whole genome shotgun (WGS) entry which is preliminary data.</text>
</comment>
<keyword evidence="1" id="KW-0812">Transmembrane</keyword>
<dbReference type="Pfam" id="PF12796">
    <property type="entry name" value="Ank_2"/>
    <property type="match status" value="1"/>
</dbReference>
<dbReference type="GO" id="GO:0016020">
    <property type="term" value="C:membrane"/>
    <property type="evidence" value="ECO:0007669"/>
    <property type="project" value="TreeGrafter"/>
</dbReference>
<keyword evidence="1" id="KW-0472">Membrane</keyword>
<feature type="transmembrane region" description="Helical" evidence="1">
    <location>
        <begin position="542"/>
        <end position="563"/>
    </location>
</feature>
<organism evidence="3 4">
    <name type="scientific">Rubroshorea leprosula</name>
    <dbReference type="NCBI Taxonomy" id="152421"/>
    <lineage>
        <taxon>Eukaryota</taxon>
        <taxon>Viridiplantae</taxon>
        <taxon>Streptophyta</taxon>
        <taxon>Embryophyta</taxon>
        <taxon>Tracheophyta</taxon>
        <taxon>Spermatophyta</taxon>
        <taxon>Magnoliopsida</taxon>
        <taxon>eudicotyledons</taxon>
        <taxon>Gunneridae</taxon>
        <taxon>Pentapetalae</taxon>
        <taxon>rosids</taxon>
        <taxon>malvids</taxon>
        <taxon>Malvales</taxon>
        <taxon>Dipterocarpaceae</taxon>
        <taxon>Rubroshorea</taxon>
    </lineage>
</organism>
<accession>A0AAV5HVY1</accession>